<dbReference type="CTD" id="112441434"/>
<evidence type="ECO:0000313" key="3">
    <source>
        <dbReference type="RefSeq" id="XP_012671390.2"/>
    </source>
</evidence>
<dbReference type="CDD" id="cd22293">
    <property type="entry name" value="RBD_SHLD3_N"/>
    <property type="match status" value="1"/>
</dbReference>
<evidence type="ECO:0000313" key="2">
    <source>
        <dbReference type="Proteomes" id="UP000515152"/>
    </source>
</evidence>
<dbReference type="GO" id="GO:0045830">
    <property type="term" value="P:positive regulation of isotype switching"/>
    <property type="evidence" value="ECO:0007669"/>
    <property type="project" value="TreeGrafter"/>
</dbReference>
<sequence length="246" mass="27976">MDVVLHYKNNKDGPSDMVIFSERALEDFTRRILSAFEPWFPTHKDLCLPIRPQKAPPVVLPEDLTRLHSHQPSSEPLLSSTEPQPTSSLGGNKREKPQVTLSECTDASNSVKTSEEIENAPKKFRRSWSVFAPGVTLSGSTQTLSKQFQKVIERHSLQLHQRAKWIISEVNCEPRAIESVWAKVTRAVCHSKLPTCNANFQRNIAQIWLFCDVIYSEYIGNFLITEFHLNGQISLAVHKHGNIFRC</sequence>
<dbReference type="PANTHER" id="PTHR41404:SF1">
    <property type="entry name" value="SHIELDIN COMPLEX SUBUNIT 3"/>
    <property type="match status" value="1"/>
</dbReference>
<dbReference type="GO" id="GO:2000042">
    <property type="term" value="P:negative regulation of double-strand break repair via homologous recombination"/>
    <property type="evidence" value="ECO:0007669"/>
    <property type="project" value="TreeGrafter"/>
</dbReference>
<feature type="compositionally biased region" description="Low complexity" evidence="1">
    <location>
        <begin position="71"/>
        <end position="85"/>
    </location>
</feature>
<dbReference type="KEGG" id="char:105889960"/>
<dbReference type="AlphaFoldDB" id="A0A6P3VGR4"/>
<dbReference type="GO" id="GO:2001034">
    <property type="term" value="P:positive regulation of double-strand break repair via nonhomologous end joining"/>
    <property type="evidence" value="ECO:0007669"/>
    <property type="project" value="TreeGrafter"/>
</dbReference>
<dbReference type="PANTHER" id="PTHR41404">
    <property type="entry name" value="SHIELDIN COMPLEX SUBUNIT 3"/>
    <property type="match status" value="1"/>
</dbReference>
<dbReference type="GeneID" id="105889960"/>
<keyword evidence="2" id="KW-1185">Reference proteome</keyword>
<dbReference type="OrthoDB" id="5963356at2759"/>
<evidence type="ECO:0000256" key="1">
    <source>
        <dbReference type="SAM" id="MobiDB-lite"/>
    </source>
</evidence>
<dbReference type="Proteomes" id="UP000515152">
    <property type="component" value="Chromosome 7"/>
</dbReference>
<gene>
    <name evidence="3" type="primary">zgc:101664</name>
</gene>
<dbReference type="InterPro" id="IPR039996">
    <property type="entry name" value="Shieldin_RINN1"/>
</dbReference>
<proteinExistence type="predicted"/>
<feature type="compositionally biased region" description="Polar residues" evidence="1">
    <location>
        <begin position="99"/>
        <end position="112"/>
    </location>
</feature>
<name>A0A6P3VGR4_CLUHA</name>
<reference evidence="3" key="1">
    <citation type="submission" date="2025-08" db="UniProtKB">
        <authorList>
            <consortium name="RefSeq"/>
        </authorList>
    </citation>
    <scope>IDENTIFICATION</scope>
</reference>
<protein>
    <submittedName>
        <fullName evidence="3">Shieldin complex subunit 3</fullName>
    </submittedName>
</protein>
<dbReference type="RefSeq" id="XP_012671390.2">
    <property type="nucleotide sequence ID" value="XM_012815936.3"/>
</dbReference>
<accession>A0A6P3VGR4</accession>
<feature type="region of interest" description="Disordered" evidence="1">
    <location>
        <begin position="69"/>
        <end position="118"/>
    </location>
</feature>
<organism evidence="2 3">
    <name type="scientific">Clupea harengus</name>
    <name type="common">Atlantic herring</name>
    <dbReference type="NCBI Taxonomy" id="7950"/>
    <lineage>
        <taxon>Eukaryota</taxon>
        <taxon>Metazoa</taxon>
        <taxon>Chordata</taxon>
        <taxon>Craniata</taxon>
        <taxon>Vertebrata</taxon>
        <taxon>Euteleostomi</taxon>
        <taxon>Actinopterygii</taxon>
        <taxon>Neopterygii</taxon>
        <taxon>Teleostei</taxon>
        <taxon>Clupei</taxon>
        <taxon>Clupeiformes</taxon>
        <taxon>Clupeoidei</taxon>
        <taxon>Clupeidae</taxon>
        <taxon>Clupea</taxon>
    </lineage>
</organism>